<dbReference type="PROSITE" id="PS50110">
    <property type="entry name" value="RESPONSE_REGULATORY"/>
    <property type="match status" value="1"/>
</dbReference>
<dbReference type="InterPro" id="IPR001789">
    <property type="entry name" value="Sig_transdc_resp-reg_receiver"/>
</dbReference>
<evidence type="ECO:0000256" key="1">
    <source>
        <dbReference type="ARBA" id="ARBA00006464"/>
    </source>
</evidence>
<dbReference type="SMART" id="SM00448">
    <property type="entry name" value="REC"/>
    <property type="match status" value="1"/>
</dbReference>
<evidence type="ECO:0000313" key="6">
    <source>
        <dbReference type="Proteomes" id="UP001595818"/>
    </source>
</evidence>
<keyword evidence="3" id="KW-1133">Transmembrane helix</keyword>
<keyword evidence="3" id="KW-0812">Transmembrane</keyword>
<dbReference type="EMBL" id="JBHSJJ010000009">
    <property type="protein sequence ID" value="MFC4873281.1"/>
    <property type="molecule type" value="Genomic_DNA"/>
</dbReference>
<feature type="transmembrane region" description="Helical" evidence="3">
    <location>
        <begin position="153"/>
        <end position="177"/>
    </location>
</feature>
<dbReference type="Pfam" id="PF02397">
    <property type="entry name" value="Bac_transf"/>
    <property type="match status" value="1"/>
</dbReference>
<protein>
    <submittedName>
        <fullName evidence="5">Sugar transferase</fullName>
    </submittedName>
</protein>
<feature type="domain" description="Response regulatory" evidence="4">
    <location>
        <begin position="9"/>
        <end position="125"/>
    </location>
</feature>
<evidence type="ECO:0000259" key="4">
    <source>
        <dbReference type="PROSITE" id="PS50110"/>
    </source>
</evidence>
<accession>A0ABV9T467</accession>
<sequence length="401" mass="46366">MENKKERYQVALVSEDQKINEDINFFLEDRFHIDVFSNGVVLYNHLTKEPDKYDFILSVSGLTGVHGLPLKETIHKLGFSHIPFFLVVDKADNDMIQICIQNGITDIFIKPLDKITLQTRLDFQLKHPVVGWKKRKQEDKGFNSYKMPFVKRVFDLLVAGTVLLILSPLFLIVALLIKLESKGPVVYYSYRVGTGYNIFKFYKFRSMFTGADAKLHQLKHLNQYSTEKQEPSDLEPERQEVKELCEFCEQAGGGCLRPLYDDNQIVCEKIFNARKKSDKESAFIKIKDDPRVTKVGKFIRNTSIDELPQLWNVIKGDMSLVGNRPLPLYEAEKITTDKYSLRFLGPAGITGLWQVEKRGRGEMSEEERLSLDNDYVKNFSVWFDLKILLRTIPALFQSENV</sequence>
<dbReference type="RefSeq" id="WP_377065979.1">
    <property type="nucleotide sequence ID" value="NZ_JBHSJJ010000009.1"/>
</dbReference>
<evidence type="ECO:0000313" key="5">
    <source>
        <dbReference type="EMBL" id="MFC4873281.1"/>
    </source>
</evidence>
<comment type="similarity">
    <text evidence="1">Belongs to the bacterial sugar transferase family.</text>
</comment>
<keyword evidence="5" id="KW-0808">Transferase</keyword>
<proteinExistence type="inferred from homology"/>
<comment type="caution">
    <text evidence="5">The sequence shown here is derived from an EMBL/GenBank/DDBJ whole genome shotgun (WGS) entry which is preliminary data.</text>
</comment>
<dbReference type="SUPFAM" id="SSF52172">
    <property type="entry name" value="CheY-like"/>
    <property type="match status" value="1"/>
</dbReference>
<gene>
    <name evidence="5" type="ORF">ACFPFU_16390</name>
</gene>
<dbReference type="PANTHER" id="PTHR30576:SF0">
    <property type="entry name" value="UNDECAPRENYL-PHOSPHATE N-ACETYLGALACTOSAMINYL 1-PHOSPHATE TRANSFERASE-RELATED"/>
    <property type="match status" value="1"/>
</dbReference>
<reference evidence="6" key="1">
    <citation type="journal article" date="2019" name="Int. J. Syst. Evol. Microbiol.">
        <title>The Global Catalogue of Microorganisms (GCM) 10K type strain sequencing project: providing services to taxonomists for standard genome sequencing and annotation.</title>
        <authorList>
            <consortium name="The Broad Institute Genomics Platform"/>
            <consortium name="The Broad Institute Genome Sequencing Center for Infectious Disease"/>
            <person name="Wu L."/>
            <person name="Ma J."/>
        </authorList>
    </citation>
    <scope>NUCLEOTIDE SEQUENCE [LARGE SCALE GENOMIC DNA]</scope>
    <source>
        <strain evidence="6">CGMCC 4.7466</strain>
    </source>
</reference>
<dbReference type="GO" id="GO:0016740">
    <property type="term" value="F:transferase activity"/>
    <property type="evidence" value="ECO:0007669"/>
    <property type="project" value="UniProtKB-KW"/>
</dbReference>
<dbReference type="InterPro" id="IPR011006">
    <property type="entry name" value="CheY-like_superfamily"/>
</dbReference>
<dbReference type="Proteomes" id="UP001595818">
    <property type="component" value="Unassembled WGS sequence"/>
</dbReference>
<evidence type="ECO:0000256" key="3">
    <source>
        <dbReference type="SAM" id="Phobius"/>
    </source>
</evidence>
<keyword evidence="6" id="KW-1185">Reference proteome</keyword>
<comment type="caution">
    <text evidence="2">Lacks conserved residue(s) required for the propagation of feature annotation.</text>
</comment>
<organism evidence="5 6">
    <name type="scientific">Negadavirga shengliensis</name>
    <dbReference type="NCBI Taxonomy" id="1389218"/>
    <lineage>
        <taxon>Bacteria</taxon>
        <taxon>Pseudomonadati</taxon>
        <taxon>Bacteroidota</taxon>
        <taxon>Cytophagia</taxon>
        <taxon>Cytophagales</taxon>
        <taxon>Cyclobacteriaceae</taxon>
        <taxon>Negadavirga</taxon>
    </lineage>
</organism>
<name>A0ABV9T467_9BACT</name>
<evidence type="ECO:0000256" key="2">
    <source>
        <dbReference type="PROSITE-ProRule" id="PRU00169"/>
    </source>
</evidence>
<keyword evidence="3" id="KW-0472">Membrane</keyword>
<dbReference type="PANTHER" id="PTHR30576">
    <property type="entry name" value="COLANIC BIOSYNTHESIS UDP-GLUCOSE LIPID CARRIER TRANSFERASE"/>
    <property type="match status" value="1"/>
</dbReference>
<dbReference type="Gene3D" id="3.40.50.2300">
    <property type="match status" value="1"/>
</dbReference>
<dbReference type="InterPro" id="IPR003362">
    <property type="entry name" value="Bact_transf"/>
</dbReference>
<dbReference type="Pfam" id="PF00072">
    <property type="entry name" value="Response_reg"/>
    <property type="match status" value="1"/>
</dbReference>